<evidence type="ECO:0000313" key="5">
    <source>
        <dbReference type="EMBL" id="MBA0810554.1"/>
    </source>
</evidence>
<dbReference type="AlphaFoldDB" id="A0A7J9HMC8"/>
<feature type="non-terminal residue" evidence="5">
    <location>
        <position position="46"/>
    </location>
</feature>
<dbReference type="PANTHER" id="PTHR28620:SF1">
    <property type="entry name" value="CENP-V_GFA DOMAIN-CONTAINING PROTEIN"/>
    <property type="match status" value="1"/>
</dbReference>
<comment type="caution">
    <text evidence="5">The sequence shown here is derived from an EMBL/GenBank/DDBJ whole genome shotgun (WGS) entry which is preliminary data.</text>
</comment>
<evidence type="ECO:0000313" key="6">
    <source>
        <dbReference type="Proteomes" id="UP000593560"/>
    </source>
</evidence>
<protein>
    <recommendedName>
        <fullName evidence="4">CENP-V/GFA domain-containing protein</fullName>
    </recommendedName>
</protein>
<feature type="domain" description="CENP-V/GFA" evidence="4">
    <location>
        <begin position="1"/>
        <end position="45"/>
    </location>
</feature>
<gene>
    <name evidence="5" type="ORF">Gohar_002537</name>
</gene>
<organism evidence="5 6">
    <name type="scientific">Gossypium harknessii</name>
    <dbReference type="NCBI Taxonomy" id="34285"/>
    <lineage>
        <taxon>Eukaryota</taxon>
        <taxon>Viridiplantae</taxon>
        <taxon>Streptophyta</taxon>
        <taxon>Embryophyta</taxon>
        <taxon>Tracheophyta</taxon>
        <taxon>Spermatophyta</taxon>
        <taxon>Magnoliopsida</taxon>
        <taxon>eudicotyledons</taxon>
        <taxon>Gunneridae</taxon>
        <taxon>Pentapetalae</taxon>
        <taxon>rosids</taxon>
        <taxon>malvids</taxon>
        <taxon>Malvales</taxon>
        <taxon>Malvaceae</taxon>
        <taxon>Malvoideae</taxon>
        <taxon>Gossypium</taxon>
    </lineage>
</organism>
<sequence length="46" mass="5202">MKHTFCKFCAITSFYTPRANPDGIAVTLACLDPRTLSYVEIQNFNC</sequence>
<dbReference type="InterPro" id="IPR052355">
    <property type="entry name" value="CENP-V-like"/>
</dbReference>
<dbReference type="EMBL" id="JABFAD010000010">
    <property type="protein sequence ID" value="MBA0810554.1"/>
    <property type="molecule type" value="Genomic_DNA"/>
</dbReference>
<evidence type="ECO:0000256" key="1">
    <source>
        <dbReference type="ARBA" id="ARBA00005495"/>
    </source>
</evidence>
<accession>A0A7J9HMC8</accession>
<keyword evidence="2" id="KW-0479">Metal-binding</keyword>
<dbReference type="PROSITE" id="PS51891">
    <property type="entry name" value="CENP_V_GFA"/>
    <property type="match status" value="1"/>
</dbReference>
<evidence type="ECO:0000256" key="2">
    <source>
        <dbReference type="ARBA" id="ARBA00022723"/>
    </source>
</evidence>
<dbReference type="GO" id="GO:0016846">
    <property type="term" value="F:carbon-sulfur lyase activity"/>
    <property type="evidence" value="ECO:0007669"/>
    <property type="project" value="InterPro"/>
</dbReference>
<keyword evidence="3" id="KW-0862">Zinc</keyword>
<reference evidence="5 6" key="1">
    <citation type="journal article" date="2019" name="Genome Biol. Evol.">
        <title>Insights into the evolution of the New World diploid cottons (Gossypium, subgenus Houzingenia) based on genome sequencing.</title>
        <authorList>
            <person name="Grover C.E."/>
            <person name="Arick M.A. 2nd"/>
            <person name="Thrash A."/>
            <person name="Conover J.L."/>
            <person name="Sanders W.S."/>
            <person name="Peterson D.G."/>
            <person name="Frelichowski J.E."/>
            <person name="Scheffler J.A."/>
            <person name="Scheffler B.E."/>
            <person name="Wendel J.F."/>
        </authorList>
    </citation>
    <scope>NUCLEOTIDE SEQUENCE [LARGE SCALE GENOMIC DNA]</scope>
    <source>
        <strain evidence="5">0</strain>
        <tissue evidence="5">Leaf</tissue>
    </source>
</reference>
<dbReference type="OrthoDB" id="2993351at2759"/>
<dbReference type="Proteomes" id="UP000593560">
    <property type="component" value="Unassembled WGS sequence"/>
</dbReference>
<evidence type="ECO:0000259" key="4">
    <source>
        <dbReference type="PROSITE" id="PS51891"/>
    </source>
</evidence>
<name>A0A7J9HMC8_9ROSI</name>
<keyword evidence="6" id="KW-1185">Reference proteome</keyword>
<dbReference type="InterPro" id="IPR011057">
    <property type="entry name" value="Mss4-like_sf"/>
</dbReference>
<evidence type="ECO:0000256" key="3">
    <source>
        <dbReference type="ARBA" id="ARBA00022833"/>
    </source>
</evidence>
<dbReference type="SUPFAM" id="SSF51316">
    <property type="entry name" value="Mss4-like"/>
    <property type="match status" value="1"/>
</dbReference>
<proteinExistence type="inferred from homology"/>
<comment type="similarity">
    <text evidence="1">Belongs to the Gfa family.</text>
</comment>
<dbReference type="InterPro" id="IPR006913">
    <property type="entry name" value="CENP-V/GFA"/>
</dbReference>
<dbReference type="Gene3D" id="2.170.150.70">
    <property type="match status" value="1"/>
</dbReference>
<dbReference type="PANTHER" id="PTHR28620">
    <property type="entry name" value="CENTROMERE PROTEIN V"/>
    <property type="match status" value="1"/>
</dbReference>
<dbReference type="GO" id="GO:0046872">
    <property type="term" value="F:metal ion binding"/>
    <property type="evidence" value="ECO:0007669"/>
    <property type="project" value="UniProtKB-KW"/>
</dbReference>